<keyword evidence="2" id="KW-1185">Reference proteome</keyword>
<organism evidence="1 2">
    <name type="scientific">Maribacter cobaltidurans</name>
    <dbReference type="NCBI Taxonomy" id="1178778"/>
    <lineage>
        <taxon>Bacteria</taxon>
        <taxon>Pseudomonadati</taxon>
        <taxon>Bacteroidota</taxon>
        <taxon>Flavobacteriia</taxon>
        <taxon>Flavobacteriales</taxon>
        <taxon>Flavobacteriaceae</taxon>
        <taxon>Maribacter</taxon>
    </lineage>
</organism>
<reference evidence="1 2" key="1">
    <citation type="submission" date="2024-01" db="EMBL/GenBank/DDBJ databases">
        <title>Maribacter spp. originated from different algae showed divergent polysaccharides utilization ability.</title>
        <authorList>
            <person name="Wang H."/>
            <person name="Wu Y."/>
        </authorList>
    </citation>
    <scope>NUCLEOTIDE SEQUENCE [LARGE SCALE GENOMIC DNA]</scope>
    <source>
        <strain evidence="1 2">PR1</strain>
    </source>
</reference>
<proteinExistence type="predicted"/>
<accession>A0ABU7IZ38</accession>
<name>A0ABU7IZ38_9FLAO</name>
<comment type="caution">
    <text evidence="1">The sequence shown here is derived from an EMBL/GenBank/DDBJ whole genome shotgun (WGS) entry which is preliminary data.</text>
</comment>
<gene>
    <name evidence="1" type="ORF">V1I91_19375</name>
</gene>
<evidence type="ECO:0000313" key="1">
    <source>
        <dbReference type="EMBL" id="MEE1978246.1"/>
    </source>
</evidence>
<sequence>MTDLAKQQHQIMGDLVLESAEIIQNYDNAKGYNVSDNTAEALAWAGLQSSTAWTLLDEIVKQNYKNIIDDESSGFEILAIGSPCN</sequence>
<dbReference type="RefSeq" id="WP_272652897.1">
    <property type="nucleotide sequence ID" value="NZ_JAZDDG010000011.1"/>
</dbReference>
<dbReference type="Proteomes" id="UP001356308">
    <property type="component" value="Unassembled WGS sequence"/>
</dbReference>
<protein>
    <submittedName>
        <fullName evidence="1">Uncharacterized protein</fullName>
    </submittedName>
</protein>
<evidence type="ECO:0000313" key="2">
    <source>
        <dbReference type="Proteomes" id="UP001356308"/>
    </source>
</evidence>
<dbReference type="EMBL" id="JAZDDG010000011">
    <property type="protein sequence ID" value="MEE1978246.1"/>
    <property type="molecule type" value="Genomic_DNA"/>
</dbReference>